<dbReference type="InterPro" id="IPR055196">
    <property type="entry name" value="Putative_PNPOx_2"/>
</dbReference>
<dbReference type="Pfam" id="PF22696">
    <property type="entry name" value="Putative_PNPOx_2"/>
    <property type="match status" value="1"/>
</dbReference>
<evidence type="ECO:0000259" key="1">
    <source>
        <dbReference type="Pfam" id="PF22696"/>
    </source>
</evidence>
<name>A0A5R9BXV7_9LACO</name>
<feature type="domain" description="Pyridoxamine 5'-phosphate oxidase-like" evidence="1">
    <location>
        <begin position="10"/>
        <end position="137"/>
    </location>
</feature>
<protein>
    <submittedName>
        <fullName evidence="2">Pyridoxamine 5'-phosphate oxidase</fullName>
    </submittedName>
</protein>
<dbReference type="InterPro" id="IPR012349">
    <property type="entry name" value="Split_barrel_FMN-bd"/>
</dbReference>
<dbReference type="AlphaFoldDB" id="A0A5R9BXV7"/>
<sequence>MDLTLMKEIIQKTNKLALSTSYNDQADVRIVNFVWQEETPGKLYFSSVKTGPALKVYAKNPDVAFITIPDDGASGNPYLKATHVKIKKSPKTTPELLPLYLQTVPNYQQVWDTIGPTLTVFELIPEQIYVDAGLGQKKETLQF</sequence>
<organism evidence="2 3">
    <name type="scientific">Pediococcus stilesii</name>
    <dbReference type="NCBI Taxonomy" id="331679"/>
    <lineage>
        <taxon>Bacteria</taxon>
        <taxon>Bacillati</taxon>
        <taxon>Bacillota</taxon>
        <taxon>Bacilli</taxon>
        <taxon>Lactobacillales</taxon>
        <taxon>Lactobacillaceae</taxon>
        <taxon>Pediococcus</taxon>
    </lineage>
</organism>
<dbReference type="Gene3D" id="2.30.110.10">
    <property type="entry name" value="Electron Transport, Fmn-binding Protein, Chain A"/>
    <property type="match status" value="1"/>
</dbReference>
<comment type="caution">
    <text evidence="2">The sequence shown here is derived from an EMBL/GenBank/DDBJ whole genome shotgun (WGS) entry which is preliminary data.</text>
</comment>
<dbReference type="Proteomes" id="UP000305541">
    <property type="component" value="Unassembled WGS sequence"/>
</dbReference>
<dbReference type="RefSeq" id="WP_138473956.1">
    <property type="nucleotide sequence ID" value="NZ_VBTH01000004.1"/>
</dbReference>
<dbReference type="EMBL" id="VBTH01000004">
    <property type="protein sequence ID" value="TLQ04880.1"/>
    <property type="molecule type" value="Genomic_DNA"/>
</dbReference>
<proteinExistence type="predicted"/>
<dbReference type="SUPFAM" id="SSF50475">
    <property type="entry name" value="FMN-binding split barrel"/>
    <property type="match status" value="1"/>
</dbReference>
<evidence type="ECO:0000313" key="2">
    <source>
        <dbReference type="EMBL" id="TLQ04880.1"/>
    </source>
</evidence>
<gene>
    <name evidence="2" type="ORF">FEZ51_02925</name>
</gene>
<dbReference type="OrthoDB" id="2146997at2"/>
<reference evidence="2 3" key="1">
    <citation type="submission" date="2019-05" db="EMBL/GenBank/DDBJ databases">
        <title>The metagenome of a microbial culture collection derived from dairy environment covers the genomic content of the human microbiome.</title>
        <authorList>
            <person name="Roder T."/>
            <person name="Wuthrich D."/>
            <person name="Sattari Z."/>
            <person name="Von Ah U."/>
            <person name="Bar C."/>
            <person name="Ronchi F."/>
            <person name="Macpherson A.J."/>
            <person name="Ganal-Vonarburg S.C."/>
            <person name="Bruggmann R."/>
            <person name="Vergeres G."/>
        </authorList>
    </citation>
    <scope>NUCLEOTIDE SEQUENCE [LARGE SCALE GENOMIC DNA]</scope>
    <source>
        <strain evidence="2 3">FAM 18815</strain>
    </source>
</reference>
<accession>A0A5R9BXV7</accession>
<evidence type="ECO:0000313" key="3">
    <source>
        <dbReference type="Proteomes" id="UP000305541"/>
    </source>
</evidence>